<gene>
    <name evidence="2" type="ORF">FCALED_LOCUS5874</name>
</gene>
<keyword evidence="1" id="KW-0472">Membrane</keyword>
<reference evidence="2" key="1">
    <citation type="submission" date="2021-06" db="EMBL/GenBank/DDBJ databases">
        <authorList>
            <person name="Kallberg Y."/>
            <person name="Tangrot J."/>
            <person name="Rosling A."/>
        </authorList>
    </citation>
    <scope>NUCLEOTIDE SEQUENCE</scope>
    <source>
        <strain evidence="2">UK204</strain>
    </source>
</reference>
<accession>A0A9N9FN73</accession>
<evidence type="ECO:0000313" key="2">
    <source>
        <dbReference type="EMBL" id="CAG8545933.1"/>
    </source>
</evidence>
<dbReference type="Proteomes" id="UP000789570">
    <property type="component" value="Unassembled WGS sequence"/>
</dbReference>
<protein>
    <submittedName>
        <fullName evidence="2">1787_t:CDS:1</fullName>
    </submittedName>
</protein>
<feature type="transmembrane region" description="Helical" evidence="1">
    <location>
        <begin position="266"/>
        <end position="290"/>
    </location>
</feature>
<organism evidence="2 3">
    <name type="scientific">Funneliformis caledonium</name>
    <dbReference type="NCBI Taxonomy" id="1117310"/>
    <lineage>
        <taxon>Eukaryota</taxon>
        <taxon>Fungi</taxon>
        <taxon>Fungi incertae sedis</taxon>
        <taxon>Mucoromycota</taxon>
        <taxon>Glomeromycotina</taxon>
        <taxon>Glomeromycetes</taxon>
        <taxon>Glomerales</taxon>
        <taxon>Glomeraceae</taxon>
        <taxon>Funneliformis</taxon>
    </lineage>
</organism>
<keyword evidence="3" id="KW-1185">Reference proteome</keyword>
<comment type="caution">
    <text evidence="2">The sequence shown here is derived from an EMBL/GenBank/DDBJ whole genome shotgun (WGS) entry which is preliminary data.</text>
</comment>
<feature type="transmembrane region" description="Helical" evidence="1">
    <location>
        <begin position="20"/>
        <end position="38"/>
    </location>
</feature>
<keyword evidence="1" id="KW-0812">Transmembrane</keyword>
<sequence length="374" mass="43055">MYLFNRRRKTEPKFIHVLRACIMILLLAFLLAYIIFLINEVIHSAPAVQISVEELDEMPFPDMGFHGQTPFDVDCRFQNGFDEIYSCNDTLSQTHILEQGYFGFSLNKNNLKYTKNTVKGDQILRITLFSNTPNDLISFYLVDSENDPLKSPDNKVYTNTFQFLDFMKELFANNMYRIANNQLSFIGLTRNQKKTIDPELSGILGFNPSYNTTHRIISKLQSTPLPTEPSTGYYSEIELTVTSYRMQVETEQRTQTLVFHFNNKKLLSVFGLMGGAWGLASALYAALFGVDSIHPWGFIQSCYCGYGHRIHNKFKKTMPVLPLINPSSLMTELNSSSPNVKELHDRLISLEIFLKEYVVDVKYLEKSEQMDQNK</sequence>
<proteinExistence type="predicted"/>
<evidence type="ECO:0000256" key="1">
    <source>
        <dbReference type="SAM" id="Phobius"/>
    </source>
</evidence>
<keyword evidence="1" id="KW-1133">Transmembrane helix</keyword>
<dbReference type="AlphaFoldDB" id="A0A9N9FN73"/>
<name>A0A9N9FN73_9GLOM</name>
<dbReference type="OrthoDB" id="2411530at2759"/>
<evidence type="ECO:0000313" key="3">
    <source>
        <dbReference type="Proteomes" id="UP000789570"/>
    </source>
</evidence>
<dbReference type="EMBL" id="CAJVPQ010001324">
    <property type="protein sequence ID" value="CAG8545933.1"/>
    <property type="molecule type" value="Genomic_DNA"/>
</dbReference>